<evidence type="ECO:0000256" key="1">
    <source>
        <dbReference type="ARBA" id="ARBA00022729"/>
    </source>
</evidence>
<dbReference type="EMBL" id="FMUN01000003">
    <property type="protein sequence ID" value="SCY16839.1"/>
    <property type="molecule type" value="Genomic_DNA"/>
</dbReference>
<organism evidence="4 5">
    <name type="scientific">Thiohalorhabdus denitrificans</name>
    <dbReference type="NCBI Taxonomy" id="381306"/>
    <lineage>
        <taxon>Bacteria</taxon>
        <taxon>Pseudomonadati</taxon>
        <taxon>Pseudomonadota</taxon>
        <taxon>Gammaproteobacteria</taxon>
        <taxon>Thiohalorhabdales</taxon>
        <taxon>Thiohalorhabdaceae</taxon>
        <taxon>Thiohalorhabdus</taxon>
    </lineage>
</organism>
<dbReference type="AlphaFoldDB" id="A0A1G5DPZ9"/>
<dbReference type="STRING" id="381306.AN478_08250"/>
<dbReference type="Proteomes" id="UP000183104">
    <property type="component" value="Unassembled WGS sequence"/>
</dbReference>
<feature type="signal peptide" evidence="3">
    <location>
        <begin position="1"/>
        <end position="30"/>
    </location>
</feature>
<keyword evidence="1 3" id="KW-0732">Signal</keyword>
<name>A0A1G5DPZ9_9GAMM</name>
<proteinExistence type="predicted"/>
<dbReference type="InterPro" id="IPR036280">
    <property type="entry name" value="Multihaem_cyt_sf"/>
</dbReference>
<sequence length="641" mass="69194">MGGNRPRIAWLVLAGTLAGALLLAGCGDSAGEGGNPALADEDSATQTPGNDSENQSEGGSGGATETDGGEAVPETGIAPFEPHWGKVGVFTEATTCQRCHRASPEGATPAVMRYPDADGADVSPAGGWGGSMMDQAFHDPYYQAVVAEEAERFPHYAGDIEDKCLTCHAPMARTHAHQTGTGLSGENCQLNPDGCFRMETAWGQEHAREGVSCTVCHQIQDDGSLGTKEGYSGKYSISADPSTPEIFGPFENPRGTGMANISGYTPVHAPHMDRSETCATCHNLYTPTFDLEGNPTGDEFLEQGPHLEWKNSRFAGERSCQDCHMPQPEDGYATRIAVRQSGEPQPALPERTPFHRHALLGGNAYMLDVMEEFREELGLRPGVEEQLEEKAEQTRAFLGNQAAELRIPRLERSGAELLADVEIHNLTGHKLPTSFPSRRMWLHLTVTDAEGEVVFESGAVDEKGRLLMGSDPLRENCLAVEKPEGFTNAGCYEPHRNEIRSEEEVAVYEAVLGDVNGHVTHVLLHADTYLKDNRIPPEGFTESGAGFVPDTAVAGAAREDGDFNRNADGPGSGRDTVHYRIPLAEAQGSLTVRAELRYQTIRPSFVEGLHAEDEKVGRFKAMYGAMPPAVEQLAVMERSLP</sequence>
<protein>
    <submittedName>
        <fullName evidence="4">Uncharacterized protein</fullName>
    </submittedName>
</protein>
<evidence type="ECO:0000313" key="4">
    <source>
        <dbReference type="EMBL" id="SCY16839.1"/>
    </source>
</evidence>
<reference evidence="5" key="1">
    <citation type="submission" date="2016-10" db="EMBL/GenBank/DDBJ databases">
        <authorList>
            <person name="Varghese N."/>
        </authorList>
    </citation>
    <scope>NUCLEOTIDE SEQUENCE [LARGE SCALE GENOMIC DNA]</scope>
    <source>
        <strain evidence="5">HL 19</strain>
    </source>
</reference>
<keyword evidence="5" id="KW-1185">Reference proteome</keyword>
<feature type="compositionally biased region" description="Polar residues" evidence="2">
    <location>
        <begin position="44"/>
        <end position="55"/>
    </location>
</feature>
<dbReference type="PROSITE" id="PS51257">
    <property type="entry name" value="PROKAR_LIPOPROTEIN"/>
    <property type="match status" value="1"/>
</dbReference>
<feature type="chain" id="PRO_5010190306" evidence="3">
    <location>
        <begin position="31"/>
        <end position="641"/>
    </location>
</feature>
<evidence type="ECO:0000256" key="3">
    <source>
        <dbReference type="SAM" id="SignalP"/>
    </source>
</evidence>
<dbReference type="PANTHER" id="PTHR35038">
    <property type="entry name" value="DISSIMILATORY SULFITE REDUCTASE SIRA"/>
    <property type="match status" value="1"/>
</dbReference>
<feature type="region of interest" description="Disordered" evidence="2">
    <location>
        <begin position="31"/>
        <end position="82"/>
    </location>
</feature>
<dbReference type="Gene3D" id="1.10.1130.10">
    <property type="entry name" value="Flavocytochrome C3, Chain A"/>
    <property type="match status" value="1"/>
</dbReference>
<evidence type="ECO:0000256" key="2">
    <source>
        <dbReference type="SAM" id="MobiDB-lite"/>
    </source>
</evidence>
<dbReference type="SUPFAM" id="SSF48695">
    <property type="entry name" value="Multiheme cytochromes"/>
    <property type="match status" value="1"/>
</dbReference>
<accession>A0A1G5DPZ9</accession>
<gene>
    <name evidence="4" type="ORF">SAMN05661077_1417</name>
</gene>
<dbReference type="InterPro" id="IPR051829">
    <property type="entry name" value="Multiheme_Cytochr_ET"/>
</dbReference>
<evidence type="ECO:0000313" key="5">
    <source>
        <dbReference type="Proteomes" id="UP000183104"/>
    </source>
</evidence>